<reference evidence="1 2" key="1">
    <citation type="journal article" date="2019" name="Nat. Med.">
        <title>A library of human gut bacterial isolates paired with longitudinal multiomics data enables mechanistic microbiome research.</title>
        <authorList>
            <person name="Poyet M."/>
            <person name="Groussin M."/>
            <person name="Gibbons S.M."/>
            <person name="Avila-Pacheco J."/>
            <person name="Jiang X."/>
            <person name="Kearney S.M."/>
            <person name="Perrotta A.R."/>
            <person name="Berdy B."/>
            <person name="Zhao S."/>
            <person name="Lieberman T.D."/>
            <person name="Swanson P.K."/>
            <person name="Smith M."/>
            <person name="Roesemann S."/>
            <person name="Alexander J.E."/>
            <person name="Rich S.A."/>
            <person name="Livny J."/>
            <person name="Vlamakis H."/>
            <person name="Clish C."/>
            <person name="Bullock K."/>
            <person name="Deik A."/>
            <person name="Scott J."/>
            <person name="Pierce K.A."/>
            <person name="Xavier R.J."/>
            <person name="Alm E.J."/>
        </authorList>
    </citation>
    <scope>NUCLEOTIDE SEQUENCE [LARGE SCALE GENOMIC DNA]</scope>
    <source>
        <strain evidence="1 2">BIOML-A4</strain>
    </source>
</reference>
<organism evidence="1 2">
    <name type="scientific">Streptococcus salivarius</name>
    <dbReference type="NCBI Taxonomy" id="1304"/>
    <lineage>
        <taxon>Bacteria</taxon>
        <taxon>Bacillati</taxon>
        <taxon>Bacillota</taxon>
        <taxon>Bacilli</taxon>
        <taxon>Lactobacillales</taxon>
        <taxon>Streptococcaceae</taxon>
        <taxon>Streptococcus</taxon>
    </lineage>
</organism>
<dbReference type="AlphaFoldDB" id="A0A6A8UEA9"/>
<name>A0A6A8UEA9_STRSL</name>
<dbReference type="RefSeq" id="WP_060972007.1">
    <property type="nucleotide sequence ID" value="NZ_JADNDA010000007.1"/>
</dbReference>
<evidence type="ECO:0000313" key="1">
    <source>
        <dbReference type="EMBL" id="MTR28154.1"/>
    </source>
</evidence>
<proteinExistence type="predicted"/>
<dbReference type="InterPro" id="IPR015046">
    <property type="entry name" value="LciA_Immunity-like"/>
</dbReference>
<gene>
    <name evidence="1" type="ORF">GMC65_07320</name>
</gene>
<comment type="caution">
    <text evidence="1">The sequence shown here is derived from an EMBL/GenBank/DDBJ whole genome shotgun (WGS) entry which is preliminary data.</text>
</comment>
<sequence length="109" mass="12148">MTKSNNTQITDILNNIYNLIVNPETTENERELLVTFKNEIEVGKKDNDELLAELCRAIQVLAVRNLSKGKSLSSGVSEFSKTLTEFQNKSERNINLAIGLTSLGSLSFK</sequence>
<dbReference type="Pfam" id="PF08951">
    <property type="entry name" value="EntA_Immun"/>
    <property type="match status" value="1"/>
</dbReference>
<dbReference type="GO" id="GO:0030153">
    <property type="term" value="P:bacteriocin immunity"/>
    <property type="evidence" value="ECO:0007669"/>
    <property type="project" value="InterPro"/>
</dbReference>
<dbReference type="Proteomes" id="UP000439678">
    <property type="component" value="Unassembled WGS sequence"/>
</dbReference>
<dbReference type="EMBL" id="WMYO01000007">
    <property type="protein sequence ID" value="MTR28154.1"/>
    <property type="molecule type" value="Genomic_DNA"/>
</dbReference>
<protein>
    <submittedName>
        <fullName evidence="1">Bacteriocin immunity protein</fullName>
    </submittedName>
</protein>
<dbReference type="CDD" id="cd21059">
    <property type="entry name" value="LciA-like"/>
    <property type="match status" value="1"/>
</dbReference>
<evidence type="ECO:0000313" key="2">
    <source>
        <dbReference type="Proteomes" id="UP000439678"/>
    </source>
</evidence>
<accession>A0A6A8UEA9</accession>